<proteinExistence type="predicted"/>
<dbReference type="AlphaFoldDB" id="A0A835SGT4"/>
<name>A0A835SGT4_CHLIN</name>
<accession>A0A835SGT4</accession>
<comment type="caution">
    <text evidence="1">The sequence shown here is derived from an EMBL/GenBank/DDBJ whole genome shotgun (WGS) entry which is preliminary data.</text>
</comment>
<reference evidence="1" key="1">
    <citation type="journal article" date="2020" name="bioRxiv">
        <title>Comparative genomics of Chlamydomonas.</title>
        <authorList>
            <person name="Craig R.J."/>
            <person name="Hasan A.R."/>
            <person name="Ness R.W."/>
            <person name="Keightley P.D."/>
        </authorList>
    </citation>
    <scope>NUCLEOTIDE SEQUENCE</scope>
    <source>
        <strain evidence="1">SAG 7.73</strain>
    </source>
</reference>
<evidence type="ECO:0000313" key="2">
    <source>
        <dbReference type="Proteomes" id="UP000650467"/>
    </source>
</evidence>
<dbReference type="Proteomes" id="UP000650467">
    <property type="component" value="Unassembled WGS sequence"/>
</dbReference>
<protein>
    <submittedName>
        <fullName evidence="1">Uncharacterized protein</fullName>
    </submittedName>
</protein>
<sequence>MGFFVTDTRGSAERYWQTLQGSVCKPQPVVTCVPLPCTATSSEDCRRESNGSPCQRDTQCGSGHCVGLFCQECGSSDHCAPGQFCDVTTLFKCRDLKPDGSICVADAQCASGHCYLGGCRTCVSDNHCAPDQFCELFDVTKLYTCRGDMGRGGACDRNSQCTSGKCDGIPLFKKCT</sequence>
<evidence type="ECO:0000313" key="1">
    <source>
        <dbReference type="EMBL" id="KAG2423123.1"/>
    </source>
</evidence>
<organism evidence="1 2">
    <name type="scientific">Chlamydomonas incerta</name>
    <dbReference type="NCBI Taxonomy" id="51695"/>
    <lineage>
        <taxon>Eukaryota</taxon>
        <taxon>Viridiplantae</taxon>
        <taxon>Chlorophyta</taxon>
        <taxon>core chlorophytes</taxon>
        <taxon>Chlorophyceae</taxon>
        <taxon>CS clade</taxon>
        <taxon>Chlamydomonadales</taxon>
        <taxon>Chlamydomonadaceae</taxon>
        <taxon>Chlamydomonas</taxon>
    </lineage>
</organism>
<gene>
    <name evidence="1" type="ORF">HXX76_015508</name>
</gene>
<keyword evidence="2" id="KW-1185">Reference proteome</keyword>
<dbReference type="EMBL" id="JAEHOC010000085">
    <property type="protein sequence ID" value="KAG2423123.1"/>
    <property type="molecule type" value="Genomic_DNA"/>
</dbReference>